<evidence type="ECO:0000256" key="1">
    <source>
        <dbReference type="ARBA" id="ARBA00023125"/>
    </source>
</evidence>
<dbReference type="PROSITE" id="PS50943">
    <property type="entry name" value="HTH_CROC1"/>
    <property type="match status" value="1"/>
</dbReference>
<evidence type="ECO:0000259" key="2">
    <source>
        <dbReference type="PROSITE" id="PS50943"/>
    </source>
</evidence>
<dbReference type="AlphaFoldDB" id="A0A8T3VFA6"/>
<dbReference type="Gene3D" id="1.10.260.40">
    <property type="entry name" value="lambda repressor-like DNA-binding domains"/>
    <property type="match status" value="1"/>
</dbReference>
<evidence type="ECO:0000313" key="3">
    <source>
        <dbReference type="EMBL" id="MBE6509943.1"/>
    </source>
</evidence>
<evidence type="ECO:0000313" key="4">
    <source>
        <dbReference type="Proteomes" id="UP000713479"/>
    </source>
</evidence>
<keyword evidence="1" id="KW-0238">DNA-binding</keyword>
<dbReference type="Proteomes" id="UP000713479">
    <property type="component" value="Unassembled WGS sequence"/>
</dbReference>
<accession>A0A8T3VFA6</accession>
<dbReference type="GO" id="GO:0003677">
    <property type="term" value="F:DNA binding"/>
    <property type="evidence" value="ECO:0007669"/>
    <property type="project" value="UniProtKB-KW"/>
</dbReference>
<feature type="domain" description="HTH cro/C1-type" evidence="2">
    <location>
        <begin position="10"/>
        <end position="64"/>
    </location>
</feature>
<protein>
    <submittedName>
        <fullName evidence="3">Helix-turn-helix transcriptional regulator</fullName>
    </submittedName>
</protein>
<dbReference type="InterPro" id="IPR010982">
    <property type="entry name" value="Lambda_DNA-bd_dom_sf"/>
</dbReference>
<name>A0A8T3VFA6_9EURY</name>
<gene>
    <name evidence="3" type="ORF">E7Z74_01550</name>
</gene>
<dbReference type="EMBL" id="SUTF01000002">
    <property type="protein sequence ID" value="MBE6509943.1"/>
    <property type="molecule type" value="Genomic_DNA"/>
</dbReference>
<dbReference type="SUPFAM" id="SSF47413">
    <property type="entry name" value="lambda repressor-like DNA-binding domains"/>
    <property type="match status" value="1"/>
</dbReference>
<dbReference type="PANTHER" id="PTHR46558">
    <property type="entry name" value="TRACRIPTIONAL REGULATORY PROTEIN-RELATED-RELATED"/>
    <property type="match status" value="1"/>
</dbReference>
<dbReference type="Pfam" id="PF01381">
    <property type="entry name" value="HTH_3"/>
    <property type="match status" value="1"/>
</dbReference>
<dbReference type="PANTHER" id="PTHR46558:SF4">
    <property type="entry name" value="DNA-BIDING PHAGE PROTEIN"/>
    <property type="match status" value="1"/>
</dbReference>
<sequence length="113" mass="12840">MDNNITCIRLKKLRKLHNFTQKQLADYLEIDQSNFSKIENGKRNLNLTLANKICNLYGCSHEYLLGMTDDYDIEDVIVINKTSDIDLNAIAKVNEVMGHLNLLANLENGVKNG</sequence>
<reference evidence="3" key="1">
    <citation type="submission" date="2019-04" db="EMBL/GenBank/DDBJ databases">
        <title>Evolution of Biomass-Degrading Anaerobic Consortia Revealed by Metagenomics.</title>
        <authorList>
            <person name="Peng X."/>
        </authorList>
    </citation>
    <scope>NUCLEOTIDE SEQUENCE</scope>
    <source>
        <strain evidence="3">SIG13</strain>
    </source>
</reference>
<dbReference type="SMART" id="SM00530">
    <property type="entry name" value="HTH_XRE"/>
    <property type="match status" value="1"/>
</dbReference>
<proteinExistence type="predicted"/>
<dbReference type="CDD" id="cd00093">
    <property type="entry name" value="HTH_XRE"/>
    <property type="match status" value="1"/>
</dbReference>
<dbReference type="InterPro" id="IPR001387">
    <property type="entry name" value="Cro/C1-type_HTH"/>
</dbReference>
<organism evidence="3 4">
    <name type="scientific">Methanobrevibacter millerae</name>
    <dbReference type="NCBI Taxonomy" id="230361"/>
    <lineage>
        <taxon>Archaea</taxon>
        <taxon>Methanobacteriati</taxon>
        <taxon>Methanobacteriota</taxon>
        <taxon>Methanomada group</taxon>
        <taxon>Methanobacteria</taxon>
        <taxon>Methanobacteriales</taxon>
        <taxon>Methanobacteriaceae</taxon>
        <taxon>Methanobrevibacter</taxon>
    </lineage>
</organism>
<comment type="caution">
    <text evidence="3">The sequence shown here is derived from an EMBL/GenBank/DDBJ whole genome shotgun (WGS) entry which is preliminary data.</text>
</comment>